<dbReference type="PANTHER" id="PTHR24403:SF72">
    <property type="entry name" value="ZINC FINGER PROTEIN 142"/>
    <property type="match status" value="1"/>
</dbReference>
<feature type="domain" description="C2H2-type" evidence="11">
    <location>
        <begin position="1170"/>
        <end position="1198"/>
    </location>
</feature>
<accession>A0A8C6TBD7</accession>
<evidence type="ECO:0000256" key="2">
    <source>
        <dbReference type="ARBA" id="ARBA00022723"/>
    </source>
</evidence>
<evidence type="ECO:0000256" key="6">
    <source>
        <dbReference type="ARBA" id="ARBA00023125"/>
    </source>
</evidence>
<evidence type="ECO:0000256" key="8">
    <source>
        <dbReference type="PROSITE-ProRule" id="PRU00042"/>
    </source>
</evidence>
<dbReference type="Pfam" id="PF23611">
    <property type="entry name" value="zf-C2H2_16"/>
    <property type="match status" value="2"/>
</dbReference>
<feature type="chain" id="PRO_5034060864" evidence="10">
    <location>
        <begin position="36"/>
        <end position="1295"/>
    </location>
</feature>
<evidence type="ECO:0000256" key="3">
    <source>
        <dbReference type="ARBA" id="ARBA00022737"/>
    </source>
</evidence>
<keyword evidence="6" id="KW-0238">DNA-binding</keyword>
<dbReference type="FunFam" id="3.30.160.60:FF:002117">
    <property type="entry name" value="Zinc finger protein 142"/>
    <property type="match status" value="1"/>
</dbReference>
<dbReference type="GO" id="GO:0008270">
    <property type="term" value="F:zinc ion binding"/>
    <property type="evidence" value="ECO:0007669"/>
    <property type="project" value="UniProtKB-KW"/>
</dbReference>
<keyword evidence="13" id="KW-1185">Reference proteome</keyword>
<dbReference type="Pfam" id="PF00096">
    <property type="entry name" value="zf-C2H2"/>
    <property type="match status" value="6"/>
</dbReference>
<dbReference type="InterPro" id="IPR036236">
    <property type="entry name" value="Znf_C2H2_sf"/>
</dbReference>
<name>A0A8C6TBD7_9GOBI</name>
<dbReference type="FunFam" id="3.30.160.60:FF:002452">
    <property type="entry name" value="zinc finger protein 142 isoform X4"/>
    <property type="match status" value="1"/>
</dbReference>
<sequence length="1295" mass="148769">MLQIMALTWYGTHHHFIIHCCIICLSAYLTDSTAAQSFRTHRCPKCDRCFKMRSHLQEHLNLHFPDPNLQCPTCKRHFTSKSKLRVHQLREAGLKSHRCHLCRYSAVERNSLRRHLVSVHGEKSEESTDLNFACPVCNESFCQSKSLKVHMKTHNMVKSTALLSCVEEGCSYKDTLFLLLKHITETHDFTPIECQHHNCVAIFKTPNLMKEHYKTHQAYHCADCDFSCSNKRLFTQHRRQGHAGGQQLSCEFCDFKTFNSVEFERHIEHLHASEKIHKCPQCEYTTAHKRGLKRHMLTHSGEKPYKCAVCDFRCRDEWYLSRHMLTHSDSKNHMCSECGYVTKWKHYLTVHMRKHTGDLRYHCDQCSYRCHRADQLSSHKLRHQEKSLICEVCAYSCKRKYELRQHMLSKHSETDQPAANVYKCKYCTYTTSYRQALHNHENCKHTKAREFRCALCSYTSFSSVSLFLHKRKTHGYVPGDKAWLRDYALKEKEKSTIGNAGDFYNHATFKNATGAKQTRNFSESKRRILHACLTALTSNDEEASALQESSNILTEVASDSQILPKSVSLSPTLSSEGEEEDATFDGEENDFGEANRTGEATGFEKGVQSGGAVKDLKELDKLQSASMVSDGHVEMLMVPTTKASGVVENKTRKIRSARHGLRFSCQQCGAEFKQQRSLANHSKRKCPTKQNSEIASDVSACLDQEVASPRAIKMSANSFQDRKTQSSQTTEAALLEKDRTYVKINNKFECERCGFSAVRLATIERHAATCRRKSSKKMATPNRSKDIAERSKKEISGRRATAVKKLNCSECEFIATSVPSLLRHRALSHNKAHFHCEYCAFSCQNERRLLQHVAVKHHNNKNPFQCRFCRFSTKRKYRLEEHESVHTGVGRHACDTCGKTFGALGKLRKHTSRLHDKTATHLCALCDFAGFSQDDIKRHRFRCHSGEMKFRCGDCGAKFSSRMALRNHCKRAHRRTLTCGECDYTCSSSSELNAHQNRKHQSEKGTVFKEVSPSKDLDGDTKALHACQLCPFSAKTKKLLAQHLSKEHEDGPEDGKPLKCSQCGFTCRHQLVLEQHLRSHGGKRVYKCTQCEYSSVNKQKMTWHVRTHTGDKPYSCEECSYTCAEPSRLKQHMRVHQEERKYLCPECGYKCKWATQLKLHMTKHTGEKRFACPDCEYRCSRADALRSHRSTQHSSSRPFVCENCGKSFKTAFVLRTHQQQHSDARPYSCGLCHKAFKWPAGLRHHFLSHTEQTPFCCRVCPYRAKQRFQVMKHLKRHHPEVRAEEGVERDGEVGG</sequence>
<feature type="domain" description="C2H2-type" evidence="11">
    <location>
        <begin position="892"/>
        <end position="920"/>
    </location>
</feature>
<feature type="domain" description="C2H2-type" evidence="11">
    <location>
        <begin position="305"/>
        <end position="332"/>
    </location>
</feature>
<dbReference type="GO" id="GO:0003677">
    <property type="term" value="F:DNA binding"/>
    <property type="evidence" value="ECO:0007669"/>
    <property type="project" value="UniProtKB-KW"/>
</dbReference>
<feature type="domain" description="C2H2-type" evidence="11">
    <location>
        <begin position="132"/>
        <end position="159"/>
    </location>
</feature>
<feature type="region of interest" description="Disordered" evidence="9">
    <location>
        <begin position="567"/>
        <end position="609"/>
    </location>
</feature>
<evidence type="ECO:0000256" key="1">
    <source>
        <dbReference type="ARBA" id="ARBA00004123"/>
    </source>
</evidence>
<dbReference type="GO" id="GO:0010468">
    <property type="term" value="P:regulation of gene expression"/>
    <property type="evidence" value="ECO:0007669"/>
    <property type="project" value="UniProtKB-ARBA"/>
</dbReference>
<keyword evidence="2" id="KW-0479">Metal-binding</keyword>
<feature type="domain" description="C2H2-type" evidence="11">
    <location>
        <begin position="219"/>
        <end position="247"/>
    </location>
</feature>
<keyword evidence="5" id="KW-0862">Zinc</keyword>
<feature type="domain" description="C2H2-type" evidence="11">
    <location>
        <begin position="1114"/>
        <end position="1141"/>
    </location>
</feature>
<evidence type="ECO:0000313" key="13">
    <source>
        <dbReference type="Proteomes" id="UP000694523"/>
    </source>
</evidence>
<feature type="domain" description="C2H2-type" evidence="11">
    <location>
        <begin position="977"/>
        <end position="1005"/>
    </location>
</feature>
<dbReference type="Proteomes" id="UP000694523">
    <property type="component" value="Unplaced"/>
</dbReference>
<dbReference type="PANTHER" id="PTHR24403">
    <property type="entry name" value="ZINC FINGER PROTEIN"/>
    <property type="match status" value="1"/>
</dbReference>
<evidence type="ECO:0000313" key="12">
    <source>
        <dbReference type="Ensembl" id="ENSNMLP00000017517.1"/>
    </source>
</evidence>
<evidence type="ECO:0000256" key="9">
    <source>
        <dbReference type="SAM" id="MobiDB-lite"/>
    </source>
</evidence>
<feature type="domain" description="C2H2-type" evidence="11">
    <location>
        <begin position="1086"/>
        <end position="1113"/>
    </location>
</feature>
<dbReference type="PROSITE" id="PS50157">
    <property type="entry name" value="ZINC_FINGER_C2H2_2"/>
    <property type="match status" value="20"/>
</dbReference>
<dbReference type="FunFam" id="3.30.160.60:FF:001062">
    <property type="entry name" value="Zinc finger protein 142"/>
    <property type="match status" value="1"/>
</dbReference>
<dbReference type="FunFam" id="3.30.160.60:FF:001657">
    <property type="entry name" value="Zinc finger protein 142"/>
    <property type="match status" value="1"/>
</dbReference>
<dbReference type="InterPro" id="IPR013087">
    <property type="entry name" value="Znf_C2H2_type"/>
</dbReference>
<dbReference type="FunFam" id="3.30.160.60:FF:000446">
    <property type="entry name" value="Zinc finger protein"/>
    <property type="match status" value="2"/>
</dbReference>
<comment type="subcellular location">
    <subcellularLocation>
        <location evidence="1">Nucleus</location>
    </subcellularLocation>
</comment>
<dbReference type="SMART" id="SM00355">
    <property type="entry name" value="ZnF_C2H2"/>
    <property type="match status" value="33"/>
</dbReference>
<feature type="domain" description="C2H2-type" evidence="11">
    <location>
        <begin position="1227"/>
        <end position="1254"/>
    </location>
</feature>
<dbReference type="FunFam" id="3.30.160.60:FF:000614">
    <property type="entry name" value="Zinc finger protein 142"/>
    <property type="match status" value="1"/>
</dbReference>
<evidence type="ECO:0000256" key="10">
    <source>
        <dbReference type="SAM" id="SignalP"/>
    </source>
</evidence>
<dbReference type="FunFam" id="3.30.160.60:FF:000145">
    <property type="entry name" value="Zinc finger protein 574"/>
    <property type="match status" value="1"/>
</dbReference>
<feature type="domain" description="C2H2-type" evidence="11">
    <location>
        <begin position="663"/>
        <end position="690"/>
    </location>
</feature>
<keyword evidence="10" id="KW-0732">Signal</keyword>
<organism evidence="12 13">
    <name type="scientific">Neogobius melanostomus</name>
    <name type="common">round goby</name>
    <dbReference type="NCBI Taxonomy" id="47308"/>
    <lineage>
        <taxon>Eukaryota</taxon>
        <taxon>Metazoa</taxon>
        <taxon>Chordata</taxon>
        <taxon>Craniata</taxon>
        <taxon>Vertebrata</taxon>
        <taxon>Euteleostomi</taxon>
        <taxon>Actinopterygii</taxon>
        <taxon>Neopterygii</taxon>
        <taxon>Teleostei</taxon>
        <taxon>Neoteleostei</taxon>
        <taxon>Acanthomorphata</taxon>
        <taxon>Gobiaria</taxon>
        <taxon>Gobiiformes</taxon>
        <taxon>Gobioidei</taxon>
        <taxon>Gobiidae</taxon>
        <taxon>Benthophilinae</taxon>
        <taxon>Neogobiini</taxon>
        <taxon>Neogobius</taxon>
    </lineage>
</organism>
<reference evidence="12" key="2">
    <citation type="submission" date="2025-09" db="UniProtKB">
        <authorList>
            <consortium name="Ensembl"/>
        </authorList>
    </citation>
    <scope>IDENTIFICATION</scope>
</reference>
<feature type="domain" description="C2H2-type" evidence="11">
    <location>
        <begin position="333"/>
        <end position="360"/>
    </location>
</feature>
<evidence type="ECO:0000256" key="4">
    <source>
        <dbReference type="ARBA" id="ARBA00022771"/>
    </source>
</evidence>
<feature type="domain" description="C2H2-type" evidence="11">
    <location>
        <begin position="277"/>
        <end position="304"/>
    </location>
</feature>
<feature type="compositionally biased region" description="Basic and acidic residues" evidence="9">
    <location>
        <begin position="783"/>
        <end position="793"/>
    </location>
</feature>
<keyword evidence="7" id="KW-0539">Nucleus</keyword>
<feature type="domain" description="C2H2-type" evidence="11">
    <location>
        <begin position="950"/>
        <end position="973"/>
    </location>
</feature>
<protein>
    <submittedName>
        <fullName evidence="12">Zinc finger protein 142</fullName>
    </submittedName>
</protein>
<dbReference type="Pfam" id="PF13909">
    <property type="entry name" value="zf-H2C2_5"/>
    <property type="match status" value="1"/>
</dbReference>
<feature type="domain" description="C2H2-type" evidence="11">
    <location>
        <begin position="41"/>
        <end position="68"/>
    </location>
</feature>
<dbReference type="InterPro" id="IPR056438">
    <property type="entry name" value="Znf-C2H2_CTCF"/>
</dbReference>
<evidence type="ECO:0000256" key="7">
    <source>
        <dbReference type="ARBA" id="ARBA00023242"/>
    </source>
</evidence>
<evidence type="ECO:0000259" key="11">
    <source>
        <dbReference type="PROSITE" id="PS50157"/>
    </source>
</evidence>
<feature type="domain" description="C2H2-type" evidence="11">
    <location>
        <begin position="1058"/>
        <end position="1085"/>
    </location>
</feature>
<keyword evidence="3" id="KW-0677">Repeat</keyword>
<dbReference type="PROSITE" id="PS00028">
    <property type="entry name" value="ZINC_FINGER_C2H2_1"/>
    <property type="match status" value="17"/>
</dbReference>
<feature type="signal peptide" evidence="10">
    <location>
        <begin position="1"/>
        <end position="35"/>
    </location>
</feature>
<dbReference type="GO" id="GO:0005634">
    <property type="term" value="C:nucleus"/>
    <property type="evidence" value="ECO:0007669"/>
    <property type="project" value="UniProtKB-SubCell"/>
</dbReference>
<dbReference type="InterPro" id="IPR057828">
    <property type="entry name" value="Znf_C2H2_ZNF142_13th"/>
</dbReference>
<keyword evidence="4 8" id="KW-0863">Zinc-finger</keyword>
<feature type="domain" description="C2H2-type" evidence="11">
    <location>
        <begin position="69"/>
        <end position="96"/>
    </location>
</feature>
<feature type="domain" description="C2H2-type" evidence="11">
    <location>
        <begin position="864"/>
        <end position="888"/>
    </location>
</feature>
<feature type="region of interest" description="Disordered" evidence="9">
    <location>
        <begin position="774"/>
        <end position="793"/>
    </location>
</feature>
<dbReference type="SUPFAM" id="SSF57667">
    <property type="entry name" value="beta-beta-alpha zinc fingers"/>
    <property type="match status" value="11"/>
</dbReference>
<feature type="domain" description="C2H2-type" evidence="11">
    <location>
        <begin position="422"/>
        <end position="450"/>
    </location>
</feature>
<dbReference type="Gene3D" id="3.30.160.60">
    <property type="entry name" value="Classic Zinc Finger"/>
    <property type="match status" value="18"/>
</dbReference>
<reference evidence="12" key="1">
    <citation type="submission" date="2025-08" db="UniProtKB">
        <authorList>
            <consortium name="Ensembl"/>
        </authorList>
    </citation>
    <scope>IDENTIFICATION</scope>
</reference>
<dbReference type="InterPro" id="IPR050688">
    <property type="entry name" value="Zinc_finger/UBP_domain"/>
</dbReference>
<feature type="compositionally biased region" description="Acidic residues" evidence="9">
    <location>
        <begin position="576"/>
        <end position="591"/>
    </location>
</feature>
<proteinExistence type="predicted"/>
<feature type="domain" description="C2H2-type" evidence="11">
    <location>
        <begin position="1142"/>
        <end position="1169"/>
    </location>
</feature>
<dbReference type="Ensembl" id="ENSNMLT00000019709.1">
    <property type="protein sequence ID" value="ENSNMLP00000017517.1"/>
    <property type="gene ID" value="ENSNMLG00000011587.1"/>
</dbReference>
<feature type="domain" description="C2H2-type" evidence="11">
    <location>
        <begin position="1199"/>
        <end position="1226"/>
    </location>
</feature>
<evidence type="ECO:0000256" key="5">
    <source>
        <dbReference type="ARBA" id="ARBA00022833"/>
    </source>
</evidence>
<dbReference type="Pfam" id="PF23574">
    <property type="entry name" value="zf-C2H2_ZNF142_18"/>
    <property type="match status" value="1"/>
</dbReference>